<dbReference type="Proteomes" id="UP001150538">
    <property type="component" value="Unassembled WGS sequence"/>
</dbReference>
<name>A0A9W8A1L1_9FUNG</name>
<accession>A0A9W8A1L1</accession>
<comment type="caution">
    <text evidence="1">The sequence shown here is derived from an EMBL/GenBank/DDBJ whole genome shotgun (WGS) entry which is preliminary data.</text>
</comment>
<gene>
    <name evidence="1" type="ORF">H4219_003846</name>
</gene>
<dbReference type="AlphaFoldDB" id="A0A9W8A1L1"/>
<evidence type="ECO:0000313" key="1">
    <source>
        <dbReference type="EMBL" id="KAJ1916318.1"/>
    </source>
</evidence>
<sequence length="237" mass="26974">MSSIITRLDDAIKHLFVLNAGYVAVIGKPVVRLEYRHITNIVNVGELNSKLDEIDNLYRQWSESVTATASENEEAEGWGTDRKEFVKSLQKDVLTHVETCIGLITLKNSTYKSYLDNFPWIDEDAKSVYMDIAPINTDAFIDELTKFHQSIESALFTSNYGGDSDKPLSSLIAHSIHICLRTVYAVSLQCISFNKYINRKYLENDDGEIEMDKRVEEFGRSLKKTGNTDITRISLEF</sequence>
<proteinExistence type="predicted"/>
<protein>
    <submittedName>
        <fullName evidence="1">Uncharacterized protein</fullName>
    </submittedName>
</protein>
<reference evidence="1" key="1">
    <citation type="submission" date="2022-07" db="EMBL/GenBank/DDBJ databases">
        <title>Phylogenomic reconstructions and comparative analyses of Kickxellomycotina fungi.</title>
        <authorList>
            <person name="Reynolds N.K."/>
            <person name="Stajich J.E."/>
            <person name="Barry K."/>
            <person name="Grigoriev I.V."/>
            <person name="Crous P."/>
            <person name="Smith M.E."/>
        </authorList>
    </citation>
    <scope>NUCLEOTIDE SEQUENCE</scope>
    <source>
        <strain evidence="1">NBRC 100468</strain>
    </source>
</reference>
<dbReference type="EMBL" id="JANBPU010000107">
    <property type="protein sequence ID" value="KAJ1916318.1"/>
    <property type="molecule type" value="Genomic_DNA"/>
</dbReference>
<keyword evidence="2" id="KW-1185">Reference proteome</keyword>
<evidence type="ECO:0000313" key="2">
    <source>
        <dbReference type="Proteomes" id="UP001150538"/>
    </source>
</evidence>
<organism evidence="1 2">
    <name type="scientific">Mycoemilia scoparia</name>
    <dbReference type="NCBI Taxonomy" id="417184"/>
    <lineage>
        <taxon>Eukaryota</taxon>
        <taxon>Fungi</taxon>
        <taxon>Fungi incertae sedis</taxon>
        <taxon>Zoopagomycota</taxon>
        <taxon>Kickxellomycotina</taxon>
        <taxon>Kickxellomycetes</taxon>
        <taxon>Kickxellales</taxon>
        <taxon>Kickxellaceae</taxon>
        <taxon>Mycoemilia</taxon>
    </lineage>
</organism>